<evidence type="ECO:0000256" key="1">
    <source>
        <dbReference type="ARBA" id="ARBA00022574"/>
    </source>
</evidence>
<dbReference type="GO" id="GO:0000226">
    <property type="term" value="P:microtubule cytoskeleton organization"/>
    <property type="evidence" value="ECO:0007669"/>
    <property type="project" value="TreeGrafter"/>
</dbReference>
<feature type="chain" id="PRO_5041906577" evidence="3">
    <location>
        <begin position="27"/>
        <end position="93"/>
    </location>
</feature>
<dbReference type="EMBL" id="BRZM01000896">
    <property type="protein sequence ID" value="GLD72165.1"/>
    <property type="molecule type" value="Genomic_DNA"/>
</dbReference>
<sequence length="93" mass="9843">MAPVLNSSHFAHLLTVSLFFLPFTAPSHKYEGHGSHVTNVCFTHSDSHLLSMGGKDMCILQWKVIGGGGVVDSRERLASGSSTSTSSPEPATS</sequence>
<gene>
    <name evidence="4" type="ORF">AKAME5_002348900</name>
</gene>
<evidence type="ECO:0000313" key="5">
    <source>
        <dbReference type="Proteomes" id="UP001279410"/>
    </source>
</evidence>
<dbReference type="InterPro" id="IPR015943">
    <property type="entry name" value="WD40/YVTN_repeat-like_dom_sf"/>
</dbReference>
<feature type="signal peptide" evidence="3">
    <location>
        <begin position="1"/>
        <end position="26"/>
    </location>
</feature>
<dbReference type="PANTHER" id="PTHR13720:SF15">
    <property type="entry name" value="ECHINODERM MICROTUBULE-ASSOCIATED PROTEIN-LIKE 3"/>
    <property type="match status" value="1"/>
</dbReference>
<dbReference type="SUPFAM" id="SSF50978">
    <property type="entry name" value="WD40 repeat-like"/>
    <property type="match status" value="1"/>
</dbReference>
<keyword evidence="2" id="KW-0677">Repeat</keyword>
<dbReference type="PANTHER" id="PTHR13720">
    <property type="entry name" value="WD-40 REPEAT PROTEIN"/>
    <property type="match status" value="1"/>
</dbReference>
<protein>
    <submittedName>
        <fullName evidence="4">Echinoderm microtubule-associated protein-like 3</fullName>
    </submittedName>
</protein>
<comment type="caution">
    <text evidence="4">The sequence shown here is derived from an EMBL/GenBank/DDBJ whole genome shotgun (WGS) entry which is preliminary data.</text>
</comment>
<dbReference type="InterPro" id="IPR036322">
    <property type="entry name" value="WD40_repeat_dom_sf"/>
</dbReference>
<dbReference type="Proteomes" id="UP001279410">
    <property type="component" value="Unassembled WGS sequence"/>
</dbReference>
<proteinExistence type="predicted"/>
<dbReference type="GO" id="GO:0072686">
    <property type="term" value="C:mitotic spindle"/>
    <property type="evidence" value="ECO:0007669"/>
    <property type="project" value="TreeGrafter"/>
</dbReference>
<keyword evidence="1" id="KW-0853">WD repeat</keyword>
<name>A0AAD3RLB2_LATJO</name>
<dbReference type="InterPro" id="IPR050630">
    <property type="entry name" value="WD_repeat_EMAP"/>
</dbReference>
<keyword evidence="3" id="KW-0732">Signal</keyword>
<evidence type="ECO:0000256" key="2">
    <source>
        <dbReference type="ARBA" id="ARBA00022737"/>
    </source>
</evidence>
<dbReference type="GO" id="GO:0008017">
    <property type="term" value="F:microtubule binding"/>
    <property type="evidence" value="ECO:0007669"/>
    <property type="project" value="TreeGrafter"/>
</dbReference>
<dbReference type="AlphaFoldDB" id="A0AAD3RLB2"/>
<reference evidence="4" key="1">
    <citation type="submission" date="2022-08" db="EMBL/GenBank/DDBJ databases">
        <title>Genome sequencing of akame (Lates japonicus).</title>
        <authorList>
            <person name="Hashiguchi Y."/>
            <person name="Takahashi H."/>
        </authorList>
    </citation>
    <scope>NUCLEOTIDE SEQUENCE</scope>
    <source>
        <strain evidence="4">Kochi</strain>
    </source>
</reference>
<keyword evidence="5" id="KW-1185">Reference proteome</keyword>
<evidence type="ECO:0000313" key="4">
    <source>
        <dbReference type="EMBL" id="GLD72165.1"/>
    </source>
</evidence>
<evidence type="ECO:0000256" key="3">
    <source>
        <dbReference type="SAM" id="SignalP"/>
    </source>
</evidence>
<accession>A0AAD3RLB2</accession>
<organism evidence="4 5">
    <name type="scientific">Lates japonicus</name>
    <name type="common">Japanese lates</name>
    <dbReference type="NCBI Taxonomy" id="270547"/>
    <lineage>
        <taxon>Eukaryota</taxon>
        <taxon>Metazoa</taxon>
        <taxon>Chordata</taxon>
        <taxon>Craniata</taxon>
        <taxon>Vertebrata</taxon>
        <taxon>Euteleostomi</taxon>
        <taxon>Actinopterygii</taxon>
        <taxon>Neopterygii</taxon>
        <taxon>Teleostei</taxon>
        <taxon>Neoteleostei</taxon>
        <taxon>Acanthomorphata</taxon>
        <taxon>Carangaria</taxon>
        <taxon>Carangaria incertae sedis</taxon>
        <taxon>Centropomidae</taxon>
        <taxon>Lates</taxon>
    </lineage>
</organism>
<dbReference type="Gene3D" id="2.130.10.10">
    <property type="entry name" value="YVTN repeat-like/Quinoprotein amine dehydrogenase"/>
    <property type="match status" value="1"/>
</dbReference>